<evidence type="ECO:0000313" key="6">
    <source>
        <dbReference type="EMBL" id="ORC35890.1"/>
    </source>
</evidence>
<protein>
    <recommendedName>
        <fullName evidence="3">GTP cyclohydrolase 1 type 2 homolog</fullName>
    </recommendedName>
</protein>
<evidence type="ECO:0000313" key="7">
    <source>
        <dbReference type="Proteomes" id="UP000192343"/>
    </source>
</evidence>
<dbReference type="Pfam" id="PF01784">
    <property type="entry name" value="DUF34_NIF3"/>
    <property type="match status" value="1"/>
</dbReference>
<feature type="binding site" evidence="5">
    <location>
        <position position="221"/>
    </location>
    <ligand>
        <name>a divalent metal cation</name>
        <dbReference type="ChEBI" id="CHEBI:60240"/>
        <label>1</label>
    </ligand>
</feature>
<dbReference type="NCBIfam" id="TIGR00486">
    <property type="entry name" value="YbgI_SA1388"/>
    <property type="match status" value="1"/>
</dbReference>
<feature type="binding site" evidence="5">
    <location>
        <position position="225"/>
    </location>
    <ligand>
        <name>a divalent metal cation</name>
        <dbReference type="ChEBI" id="CHEBI:60240"/>
        <label>1</label>
    </ligand>
</feature>
<comment type="subunit">
    <text evidence="2">Homohexamer.</text>
</comment>
<evidence type="ECO:0000256" key="4">
    <source>
        <dbReference type="ARBA" id="ARBA00022723"/>
    </source>
</evidence>
<dbReference type="InterPro" id="IPR002678">
    <property type="entry name" value="DUF34/NIF3"/>
</dbReference>
<dbReference type="SUPFAM" id="SSF102705">
    <property type="entry name" value="NIF3 (NGG1p interacting factor 3)-like"/>
    <property type="match status" value="1"/>
</dbReference>
<dbReference type="STRING" id="1963862.B4O97_07415"/>
<sequence length="253" mass="28281">MRLDEFHHYCRDLLCMDDFAAIDPSRNGIQVERREPELKKLVFAVDASLQTFRQAAELGADLVFVHHGIFWGRESVLTGAHYRRVRFLMEHDIALYAAHLPLDAHPELGNNGCMAAALGLSAAEPFGWYKGRSIGFKGVLPEPLELEEVLRRLDIEMADCNAVLPFGRPEIRTVGIISGGSSRDIRQAIEEDLDLFISGEGDHTIYHEAQENRINMLAVGHYASETWGVSAMAERVARDTGLETHFIDIPTGL</sequence>
<dbReference type="GO" id="GO:0005737">
    <property type="term" value="C:cytoplasm"/>
    <property type="evidence" value="ECO:0007669"/>
    <property type="project" value="TreeGrafter"/>
</dbReference>
<gene>
    <name evidence="6" type="ORF">B4O97_07415</name>
</gene>
<name>A0A1Y1RZ20_9SPIO</name>
<dbReference type="PANTHER" id="PTHR13799">
    <property type="entry name" value="NGG1 INTERACTING FACTOR 3"/>
    <property type="match status" value="1"/>
</dbReference>
<dbReference type="AlphaFoldDB" id="A0A1Y1RZ20"/>
<accession>A0A1Y1RZ20</accession>
<evidence type="ECO:0000256" key="2">
    <source>
        <dbReference type="ARBA" id="ARBA00011643"/>
    </source>
</evidence>
<feature type="binding site" evidence="5">
    <location>
        <position position="103"/>
    </location>
    <ligand>
        <name>a divalent metal cation</name>
        <dbReference type="ChEBI" id="CHEBI:60240"/>
        <label>1</label>
    </ligand>
</feature>
<evidence type="ECO:0000256" key="3">
    <source>
        <dbReference type="ARBA" id="ARBA00022112"/>
    </source>
</evidence>
<keyword evidence="4 5" id="KW-0479">Metal-binding</keyword>
<feature type="binding site" evidence="5">
    <location>
        <position position="67"/>
    </location>
    <ligand>
        <name>a divalent metal cation</name>
        <dbReference type="ChEBI" id="CHEBI:60240"/>
        <label>1</label>
    </ligand>
</feature>
<keyword evidence="7" id="KW-1185">Reference proteome</keyword>
<reference evidence="6 7" key="1">
    <citation type="submission" date="2017-03" db="EMBL/GenBank/DDBJ databases">
        <title>Draft Genome sequence of Marispirochaeta sp. strain JC444.</title>
        <authorList>
            <person name="Shivani Y."/>
            <person name="Subhash Y."/>
            <person name="Sasikala C."/>
            <person name="Ramana C."/>
        </authorList>
    </citation>
    <scope>NUCLEOTIDE SEQUENCE [LARGE SCALE GENOMIC DNA]</scope>
    <source>
        <strain evidence="6 7">JC444</strain>
    </source>
</reference>
<dbReference type="Gene3D" id="3.40.1390.30">
    <property type="entry name" value="NIF3 (NGG1p interacting factor 3)-like"/>
    <property type="match status" value="2"/>
</dbReference>
<feature type="binding site" evidence="5">
    <location>
        <position position="66"/>
    </location>
    <ligand>
        <name>a divalent metal cation</name>
        <dbReference type="ChEBI" id="CHEBI:60240"/>
        <label>1</label>
    </ligand>
</feature>
<comment type="caution">
    <text evidence="6">The sequence shown here is derived from an EMBL/GenBank/DDBJ whole genome shotgun (WGS) entry which is preliminary data.</text>
</comment>
<organism evidence="6 7">
    <name type="scientific">Marispirochaeta aestuarii</name>
    <dbReference type="NCBI Taxonomy" id="1963862"/>
    <lineage>
        <taxon>Bacteria</taxon>
        <taxon>Pseudomonadati</taxon>
        <taxon>Spirochaetota</taxon>
        <taxon>Spirochaetia</taxon>
        <taxon>Spirochaetales</taxon>
        <taxon>Spirochaetaceae</taxon>
        <taxon>Marispirochaeta</taxon>
    </lineage>
</organism>
<dbReference type="InterPro" id="IPR036069">
    <property type="entry name" value="DUF34/NIF3_sf"/>
</dbReference>
<dbReference type="PANTHER" id="PTHR13799:SF14">
    <property type="entry name" value="GTP CYCLOHYDROLASE 1 TYPE 2 HOMOLOG"/>
    <property type="match status" value="1"/>
</dbReference>
<dbReference type="RefSeq" id="WP_083049668.1">
    <property type="nucleotide sequence ID" value="NZ_CAXXQO010000003.1"/>
</dbReference>
<evidence type="ECO:0000256" key="5">
    <source>
        <dbReference type="PIRSR" id="PIRSR602678-1"/>
    </source>
</evidence>
<comment type="similarity">
    <text evidence="1">Belongs to the GTP cyclohydrolase I type 2/NIF3 family.</text>
</comment>
<dbReference type="Proteomes" id="UP000192343">
    <property type="component" value="Unassembled WGS sequence"/>
</dbReference>
<dbReference type="FunFam" id="3.40.1390.30:FF:000001">
    <property type="entry name" value="GTP cyclohydrolase 1 type 2"/>
    <property type="match status" value="1"/>
</dbReference>
<dbReference type="OrthoDB" id="9792792at2"/>
<dbReference type="GO" id="GO:0046872">
    <property type="term" value="F:metal ion binding"/>
    <property type="evidence" value="ECO:0007669"/>
    <property type="project" value="UniProtKB-KW"/>
</dbReference>
<evidence type="ECO:0000256" key="1">
    <source>
        <dbReference type="ARBA" id="ARBA00006964"/>
    </source>
</evidence>
<proteinExistence type="inferred from homology"/>
<dbReference type="EMBL" id="MWQY01000007">
    <property type="protein sequence ID" value="ORC35890.1"/>
    <property type="molecule type" value="Genomic_DNA"/>
</dbReference>